<dbReference type="CDD" id="cd06259">
    <property type="entry name" value="YdcF-like"/>
    <property type="match status" value="1"/>
</dbReference>
<keyword evidence="1" id="KW-1133">Transmembrane helix</keyword>
<protein>
    <submittedName>
        <fullName evidence="3">YdcF family protein</fullName>
    </submittedName>
</protein>
<sequence length="247" mass="27896">MFAIYKILGKFITYPGLLITFLWILALYALIRKRERKFAVFTFILGAIIYVSSINFTSYVLSKLLAVGDSEDKGEYIVVLGGGVDVFGDRVELGKHTTRRAMKAFELYKNLPRKVVVTGGAVTKGIPEANVMAQVLVDLGVDPSHIIVETRARNTAENARYTFELIGNRPITLVTSVIHMRRALKVFKTRFDEVYHVSADLPIDFRNAYLDYIPTGEGSYTFSMLTHELIGLLKEEIFMRSKTKVVQ</sequence>
<dbReference type="GO" id="GO:0000270">
    <property type="term" value="P:peptidoglycan metabolic process"/>
    <property type="evidence" value="ECO:0007669"/>
    <property type="project" value="TreeGrafter"/>
</dbReference>
<dbReference type="PANTHER" id="PTHR30336:SF4">
    <property type="entry name" value="ENVELOPE BIOGENESIS FACTOR ELYC"/>
    <property type="match status" value="1"/>
</dbReference>
<comment type="caution">
    <text evidence="3">The sequence shown here is derived from an EMBL/GenBank/DDBJ whole genome shotgun (WGS) entry which is preliminary data.</text>
</comment>
<gene>
    <name evidence="3" type="ORF">ENT77_04520</name>
</gene>
<dbReference type="PANTHER" id="PTHR30336">
    <property type="entry name" value="INNER MEMBRANE PROTEIN, PROBABLE PERMEASE"/>
    <property type="match status" value="1"/>
</dbReference>
<evidence type="ECO:0000313" key="3">
    <source>
        <dbReference type="EMBL" id="HGU40446.1"/>
    </source>
</evidence>
<feature type="transmembrane region" description="Helical" evidence="1">
    <location>
        <begin position="12"/>
        <end position="31"/>
    </location>
</feature>
<evidence type="ECO:0000256" key="1">
    <source>
        <dbReference type="SAM" id="Phobius"/>
    </source>
</evidence>
<dbReference type="InterPro" id="IPR051599">
    <property type="entry name" value="Cell_Envelope_Assoc"/>
</dbReference>
<keyword evidence="1" id="KW-0812">Transmembrane</keyword>
<proteinExistence type="predicted"/>
<keyword evidence="1" id="KW-0472">Membrane</keyword>
<reference evidence="3" key="1">
    <citation type="journal article" date="2020" name="mSystems">
        <title>Genome- and Community-Level Interaction Insights into Carbon Utilization and Element Cycling Functions of Hydrothermarchaeota in Hydrothermal Sediment.</title>
        <authorList>
            <person name="Zhou Z."/>
            <person name="Liu Y."/>
            <person name="Xu W."/>
            <person name="Pan J."/>
            <person name="Luo Z.H."/>
            <person name="Li M."/>
        </authorList>
    </citation>
    <scope>NUCLEOTIDE SEQUENCE [LARGE SCALE GENOMIC DNA]</scope>
    <source>
        <strain evidence="3">SpSt-609</strain>
    </source>
</reference>
<dbReference type="GO" id="GO:0043164">
    <property type="term" value="P:Gram-negative-bacterium-type cell wall biogenesis"/>
    <property type="evidence" value="ECO:0007669"/>
    <property type="project" value="TreeGrafter"/>
</dbReference>
<dbReference type="Gene3D" id="3.40.50.620">
    <property type="entry name" value="HUPs"/>
    <property type="match status" value="1"/>
</dbReference>
<accession>A0A7C5VNT7</accession>
<dbReference type="EMBL" id="DSZY01000021">
    <property type="protein sequence ID" value="HGU40446.1"/>
    <property type="molecule type" value="Genomic_DNA"/>
</dbReference>
<dbReference type="GO" id="GO:0005886">
    <property type="term" value="C:plasma membrane"/>
    <property type="evidence" value="ECO:0007669"/>
    <property type="project" value="TreeGrafter"/>
</dbReference>
<dbReference type="Pfam" id="PF02698">
    <property type="entry name" value="DUF218"/>
    <property type="match status" value="1"/>
</dbReference>
<feature type="domain" description="DUF218" evidence="2">
    <location>
        <begin position="75"/>
        <end position="231"/>
    </location>
</feature>
<organism evidence="3">
    <name type="scientific">Fervidobacterium thailandense</name>
    <dbReference type="NCBI Taxonomy" id="1008305"/>
    <lineage>
        <taxon>Bacteria</taxon>
        <taxon>Thermotogati</taxon>
        <taxon>Thermotogota</taxon>
        <taxon>Thermotogae</taxon>
        <taxon>Thermotogales</taxon>
        <taxon>Fervidobacteriaceae</taxon>
        <taxon>Fervidobacterium</taxon>
    </lineage>
</organism>
<dbReference type="AlphaFoldDB" id="A0A7C5VNT7"/>
<dbReference type="InterPro" id="IPR014729">
    <property type="entry name" value="Rossmann-like_a/b/a_fold"/>
</dbReference>
<evidence type="ECO:0000259" key="2">
    <source>
        <dbReference type="Pfam" id="PF02698"/>
    </source>
</evidence>
<name>A0A7C5VNT7_9BACT</name>
<feature type="transmembrane region" description="Helical" evidence="1">
    <location>
        <begin position="38"/>
        <end position="61"/>
    </location>
</feature>
<dbReference type="InterPro" id="IPR003848">
    <property type="entry name" value="DUF218"/>
</dbReference>